<dbReference type="Proteomes" id="UP000694924">
    <property type="component" value="Unplaced"/>
</dbReference>
<dbReference type="GO" id="GO:0016746">
    <property type="term" value="F:acyltransferase activity"/>
    <property type="evidence" value="ECO:0007669"/>
    <property type="project" value="UniProtKB-KW"/>
</dbReference>
<evidence type="ECO:0000256" key="2">
    <source>
        <dbReference type="ARBA" id="ARBA00022679"/>
    </source>
</evidence>
<name>A0ABM1IDE9_POLDO</name>
<evidence type="ECO:0000313" key="10">
    <source>
        <dbReference type="RefSeq" id="XP_015178236.1"/>
    </source>
</evidence>
<dbReference type="GeneID" id="107067336"/>
<dbReference type="InterPro" id="IPR004299">
    <property type="entry name" value="MBOAT_fam"/>
</dbReference>
<keyword evidence="2" id="KW-0808">Transferase</keyword>
<feature type="transmembrane region" description="Helical" evidence="8">
    <location>
        <begin position="99"/>
        <end position="117"/>
    </location>
</feature>
<proteinExistence type="predicted"/>
<protein>
    <submittedName>
        <fullName evidence="10">Lysophospholipid acyltransferase 1</fullName>
    </submittedName>
</protein>
<dbReference type="PANTHER" id="PTHR13906">
    <property type="entry name" value="PORCUPINE"/>
    <property type="match status" value="1"/>
</dbReference>
<keyword evidence="9" id="KW-1185">Reference proteome</keyword>
<reference evidence="10" key="1">
    <citation type="submission" date="2025-08" db="UniProtKB">
        <authorList>
            <consortium name="RefSeq"/>
        </authorList>
    </citation>
    <scope>IDENTIFICATION</scope>
</reference>
<feature type="transmembrane region" description="Helical" evidence="8">
    <location>
        <begin position="60"/>
        <end position="79"/>
    </location>
</feature>
<evidence type="ECO:0000256" key="5">
    <source>
        <dbReference type="ARBA" id="ARBA00023136"/>
    </source>
</evidence>
<feature type="compositionally biased region" description="Polar residues" evidence="7">
    <location>
        <begin position="484"/>
        <end position="497"/>
    </location>
</feature>
<keyword evidence="4 8" id="KW-1133">Transmembrane helix</keyword>
<keyword evidence="3 8" id="KW-0812">Transmembrane</keyword>
<evidence type="ECO:0000256" key="1">
    <source>
        <dbReference type="ARBA" id="ARBA00004141"/>
    </source>
</evidence>
<dbReference type="RefSeq" id="XP_015178236.1">
    <property type="nucleotide sequence ID" value="XM_015322750.1"/>
</dbReference>
<keyword evidence="6 10" id="KW-0012">Acyltransferase</keyword>
<comment type="subcellular location">
    <subcellularLocation>
        <location evidence="1">Membrane</location>
        <topology evidence="1">Multi-pass membrane protein</topology>
    </subcellularLocation>
</comment>
<evidence type="ECO:0000256" key="6">
    <source>
        <dbReference type="ARBA" id="ARBA00023315"/>
    </source>
</evidence>
<feature type="transmembrane region" description="Helical" evidence="8">
    <location>
        <begin position="276"/>
        <end position="296"/>
    </location>
</feature>
<evidence type="ECO:0000256" key="4">
    <source>
        <dbReference type="ARBA" id="ARBA00022989"/>
    </source>
</evidence>
<feature type="transmembrane region" description="Helical" evidence="8">
    <location>
        <begin position="178"/>
        <end position="196"/>
    </location>
</feature>
<evidence type="ECO:0000256" key="3">
    <source>
        <dbReference type="ARBA" id="ARBA00022692"/>
    </source>
</evidence>
<dbReference type="InterPro" id="IPR049941">
    <property type="entry name" value="LPLAT_7/PORCN-like"/>
</dbReference>
<feature type="transmembrane region" description="Helical" evidence="8">
    <location>
        <begin position="30"/>
        <end position="48"/>
    </location>
</feature>
<accession>A0ABM1IDE9</accession>
<feature type="transmembrane region" description="Helical" evidence="8">
    <location>
        <begin position="376"/>
        <end position="397"/>
    </location>
</feature>
<evidence type="ECO:0000313" key="9">
    <source>
        <dbReference type="Proteomes" id="UP000694924"/>
    </source>
</evidence>
<dbReference type="Pfam" id="PF03062">
    <property type="entry name" value="MBOAT"/>
    <property type="match status" value="1"/>
</dbReference>
<dbReference type="PANTHER" id="PTHR13906:SF4">
    <property type="entry name" value="LYSOPHOSPHOLIPID ACYLTRANSFERASE 6"/>
    <property type="match status" value="1"/>
</dbReference>
<evidence type="ECO:0000256" key="7">
    <source>
        <dbReference type="SAM" id="MobiDB-lite"/>
    </source>
</evidence>
<sequence length="505" mass="58455">MADSLNYYDGFRTFSWFADFIGLPIDQANFVITQFIALLLAGLFRSSLSHKVVKPATRHWFGLTIGLALGYFCFGRQAVHLVGLPVFCYTAMRTQNADCMQRAVLVVALAYLSTIHIHRQLYDYGSYTLDITGPLMVITQKVTSLAYSLHDGLARNKEELTPLQRRQAVYKMPTMMEYFSYVFHFQALMAGPVIFYRDYIDFINGDHMKDATKSLTGQNNEKTLENVNEIVLEPSPMKIVVKKVIASLMCAALFVSLIPSFSIQKLKDDDFLQESLFYKLWYIIVVTTLVRFKYYYAWIFADAICNNSGLGFDGYKENGEPRWDKFANINVIQFETSLSLRDCITNWNMGTNRWLRSMVYDRVKRQKILLTYALSALWHGFYPGYYFTFANGVYFTLASRNVRRYIRPFFLGSKNMKFIYDVITFISTRIIMAYISFAFILLEFLPSIRLYLYMYLLPHLFGLVAIVILPYLLSSRLPERSTETSNKISSETSNVRNGNLKHKTM</sequence>
<feature type="region of interest" description="Disordered" evidence="7">
    <location>
        <begin position="484"/>
        <end position="505"/>
    </location>
</feature>
<evidence type="ECO:0000256" key="8">
    <source>
        <dbReference type="SAM" id="Phobius"/>
    </source>
</evidence>
<feature type="transmembrane region" description="Helical" evidence="8">
    <location>
        <begin position="452"/>
        <end position="473"/>
    </location>
</feature>
<keyword evidence="5 8" id="KW-0472">Membrane</keyword>
<gene>
    <name evidence="10" type="primary">LOC107067336</name>
</gene>
<feature type="transmembrane region" description="Helical" evidence="8">
    <location>
        <begin position="244"/>
        <end position="264"/>
    </location>
</feature>
<organism evidence="9 10">
    <name type="scientific">Polistes dominula</name>
    <name type="common">European paper wasp</name>
    <name type="synonym">Vespa dominula</name>
    <dbReference type="NCBI Taxonomy" id="743375"/>
    <lineage>
        <taxon>Eukaryota</taxon>
        <taxon>Metazoa</taxon>
        <taxon>Ecdysozoa</taxon>
        <taxon>Arthropoda</taxon>
        <taxon>Hexapoda</taxon>
        <taxon>Insecta</taxon>
        <taxon>Pterygota</taxon>
        <taxon>Neoptera</taxon>
        <taxon>Endopterygota</taxon>
        <taxon>Hymenoptera</taxon>
        <taxon>Apocrita</taxon>
        <taxon>Aculeata</taxon>
        <taxon>Vespoidea</taxon>
        <taxon>Vespidae</taxon>
        <taxon>Polistinae</taxon>
        <taxon>Polistini</taxon>
        <taxon>Polistes</taxon>
    </lineage>
</organism>
<feature type="transmembrane region" description="Helical" evidence="8">
    <location>
        <begin position="418"/>
        <end position="440"/>
    </location>
</feature>